<dbReference type="PATRIC" id="fig|1291734.4.peg.860"/>
<protein>
    <recommendedName>
        <fullName evidence="5">MucBP domain-containing protein</fullName>
    </recommendedName>
</protein>
<evidence type="ECO:0000313" key="3">
    <source>
        <dbReference type="EMBL" id="KRK74237.1"/>
    </source>
</evidence>
<organism evidence="3 4">
    <name type="scientific">Lacticaseibacillus nasuensis JCM 17158</name>
    <dbReference type="NCBI Taxonomy" id="1291734"/>
    <lineage>
        <taxon>Bacteria</taxon>
        <taxon>Bacillati</taxon>
        <taxon>Bacillota</taxon>
        <taxon>Bacilli</taxon>
        <taxon>Lactobacillales</taxon>
        <taxon>Lactobacillaceae</taxon>
        <taxon>Lacticaseibacillus</taxon>
    </lineage>
</organism>
<evidence type="ECO:0000313" key="4">
    <source>
        <dbReference type="Proteomes" id="UP000051804"/>
    </source>
</evidence>
<keyword evidence="2" id="KW-0732">Signal</keyword>
<feature type="region of interest" description="Disordered" evidence="1">
    <location>
        <begin position="33"/>
        <end position="65"/>
    </location>
</feature>
<name>A0A0R1JSH4_9LACO</name>
<reference evidence="3 4" key="1">
    <citation type="journal article" date="2015" name="Genome Announc.">
        <title>Expanding the biotechnology potential of lactobacilli through comparative genomics of 213 strains and associated genera.</title>
        <authorList>
            <person name="Sun Z."/>
            <person name="Harris H.M."/>
            <person name="McCann A."/>
            <person name="Guo C."/>
            <person name="Argimon S."/>
            <person name="Zhang W."/>
            <person name="Yang X."/>
            <person name="Jeffery I.B."/>
            <person name="Cooney J.C."/>
            <person name="Kagawa T.F."/>
            <person name="Liu W."/>
            <person name="Song Y."/>
            <person name="Salvetti E."/>
            <person name="Wrobel A."/>
            <person name="Rasinkangas P."/>
            <person name="Parkhill J."/>
            <person name="Rea M.C."/>
            <person name="O'Sullivan O."/>
            <person name="Ritari J."/>
            <person name="Douillard F.P."/>
            <person name="Paul Ross R."/>
            <person name="Yang R."/>
            <person name="Briner A.E."/>
            <person name="Felis G.E."/>
            <person name="de Vos W.M."/>
            <person name="Barrangou R."/>
            <person name="Klaenhammer T.R."/>
            <person name="Caufield P.W."/>
            <person name="Cui Y."/>
            <person name="Zhang H."/>
            <person name="O'Toole P.W."/>
        </authorList>
    </citation>
    <scope>NUCLEOTIDE SEQUENCE [LARGE SCALE GENOMIC DNA]</scope>
    <source>
        <strain evidence="3 4">JCM 17158</strain>
    </source>
</reference>
<feature type="compositionally biased region" description="Low complexity" evidence="1">
    <location>
        <begin position="207"/>
        <end position="232"/>
    </location>
</feature>
<sequence length="300" mass="30872">MKKITPNKIFLFAGSLLTVAVLNAQPDPVRAAGTLPPGTVVQQPAEPATTTGNTLPNTQGTKTQQGNASVSYIVQATGEVLAREYLTGDIGTAIQFDTSFYTQPYKRLGYTILSDATVGGGNYQATPQLYYVLLKAPAGATPFHTQTTTTTEQPSEPATTPTLPATDDTTPATTKQPAAKPSTPAKASSDDGKLFHQRTMSSVGRIAAKTPAKPAANAKAAKPAASVAAQPATHQAKKATPKRHQRDEQQQYPTTQQTALAAPSPQPGGGGAAGGNAVATGLGAFFVSLSGKIVFGVVEA</sequence>
<feature type="signal peptide" evidence="2">
    <location>
        <begin position="1"/>
        <end position="24"/>
    </location>
</feature>
<feature type="chain" id="PRO_5039220664" description="MucBP domain-containing protein" evidence="2">
    <location>
        <begin position="25"/>
        <end position="300"/>
    </location>
</feature>
<evidence type="ECO:0000256" key="2">
    <source>
        <dbReference type="SAM" id="SignalP"/>
    </source>
</evidence>
<dbReference type="AlphaFoldDB" id="A0A0R1JSH4"/>
<feature type="compositionally biased region" description="Polar residues" evidence="1">
    <location>
        <begin position="48"/>
        <end position="65"/>
    </location>
</feature>
<accession>A0A0R1JSH4</accession>
<proteinExistence type="predicted"/>
<evidence type="ECO:0008006" key="5">
    <source>
        <dbReference type="Google" id="ProtNLM"/>
    </source>
</evidence>
<dbReference type="Gene3D" id="3.10.20.470">
    <property type="match status" value="1"/>
</dbReference>
<dbReference type="RefSeq" id="WP_056949847.1">
    <property type="nucleotide sequence ID" value="NZ_AZDJ01000001.1"/>
</dbReference>
<dbReference type="EMBL" id="AZDJ01000001">
    <property type="protein sequence ID" value="KRK74237.1"/>
    <property type="molecule type" value="Genomic_DNA"/>
</dbReference>
<dbReference type="Proteomes" id="UP000051804">
    <property type="component" value="Unassembled WGS sequence"/>
</dbReference>
<feature type="compositionally biased region" description="Basic residues" evidence="1">
    <location>
        <begin position="235"/>
        <end position="244"/>
    </location>
</feature>
<keyword evidence="4" id="KW-1185">Reference proteome</keyword>
<gene>
    <name evidence="3" type="ORF">FD02_GL000834</name>
</gene>
<feature type="region of interest" description="Disordered" evidence="1">
    <location>
        <begin position="143"/>
        <end position="273"/>
    </location>
</feature>
<feature type="compositionally biased region" description="Low complexity" evidence="1">
    <location>
        <begin position="143"/>
        <end position="187"/>
    </location>
</feature>
<dbReference type="STRING" id="1291734.FD02_GL000834"/>
<comment type="caution">
    <text evidence="3">The sequence shown here is derived from an EMBL/GenBank/DDBJ whole genome shotgun (WGS) entry which is preliminary data.</text>
</comment>
<evidence type="ECO:0000256" key="1">
    <source>
        <dbReference type="SAM" id="MobiDB-lite"/>
    </source>
</evidence>